<dbReference type="EMBL" id="CM055097">
    <property type="protein sequence ID" value="KAJ7551921.1"/>
    <property type="molecule type" value="Genomic_DNA"/>
</dbReference>
<accession>A0ACC2DCC1</accession>
<organism evidence="1 2">
    <name type="scientific">Diphasiastrum complanatum</name>
    <name type="common">Issler's clubmoss</name>
    <name type="synonym">Lycopodium complanatum</name>
    <dbReference type="NCBI Taxonomy" id="34168"/>
    <lineage>
        <taxon>Eukaryota</taxon>
        <taxon>Viridiplantae</taxon>
        <taxon>Streptophyta</taxon>
        <taxon>Embryophyta</taxon>
        <taxon>Tracheophyta</taxon>
        <taxon>Lycopodiopsida</taxon>
        <taxon>Lycopodiales</taxon>
        <taxon>Lycopodiaceae</taxon>
        <taxon>Lycopodioideae</taxon>
        <taxon>Diphasiastrum</taxon>
    </lineage>
</organism>
<reference evidence="2" key="1">
    <citation type="journal article" date="2024" name="Proc. Natl. Acad. Sci. U.S.A.">
        <title>Extraordinary preservation of gene collinearity over three hundred million years revealed in homosporous lycophytes.</title>
        <authorList>
            <person name="Li C."/>
            <person name="Wickell D."/>
            <person name="Kuo L.Y."/>
            <person name="Chen X."/>
            <person name="Nie B."/>
            <person name="Liao X."/>
            <person name="Peng D."/>
            <person name="Ji J."/>
            <person name="Jenkins J."/>
            <person name="Williams M."/>
            <person name="Shu S."/>
            <person name="Plott C."/>
            <person name="Barry K."/>
            <person name="Rajasekar S."/>
            <person name="Grimwood J."/>
            <person name="Han X."/>
            <person name="Sun S."/>
            <person name="Hou Z."/>
            <person name="He W."/>
            <person name="Dai G."/>
            <person name="Sun C."/>
            <person name="Schmutz J."/>
            <person name="Leebens-Mack J.H."/>
            <person name="Li F.W."/>
            <person name="Wang L."/>
        </authorList>
    </citation>
    <scope>NUCLEOTIDE SEQUENCE [LARGE SCALE GENOMIC DNA]</scope>
    <source>
        <strain evidence="2">cv. PW_Plant_1</strain>
    </source>
</reference>
<name>A0ACC2DCC1_DIPCM</name>
<comment type="caution">
    <text evidence="1">The sequence shown here is derived from an EMBL/GenBank/DDBJ whole genome shotgun (WGS) entry which is preliminary data.</text>
</comment>
<proteinExistence type="predicted"/>
<sequence>MKGELARERKRGRGRSRGRERFGDGDGERRIKLGCSHLILGDGVIHGHSSSEESRSSSSSSSVWVMGQRKRVARHANGPSAATVIAPPRNDSVGVSADANGAREQGLSPSACQFIISPIYSIASLASDGCALTEGAVRASTGIDVLTGKWQNGAVESNGGDASETFKTECKESSTVVVEANGAAVHEEEDKMSKGNLSGVSNTAAVAVAAADGVAAASPVPGGNKDGGARSNLRAECEKALLALRRGNSTKSLRLIREACARNEASSVVHRVHGHICMRLASMIEDARTKQRHLKEALEAVKRAVALSPNSVEYAHFHAQLLYDAASDSKEYEEVVRECERGLSIEDPVDPAKESLQEEGQHELPTPKARITHYQQELRGLVQKANIASISTWMKSLGNGGSDDKLRFIQMRKIGEDPLEHCILQPKRPNEVKKSVKTPEERRKEIEVRVAAARLLQQRTEAGTQTIPADSSLESEKTAQRRSERRKSSASNTRKLSKTGDSEEKMEQVRSFWYACNAHVRESLLQVPLIVLKTHLIPSRTSLSSIDALNEALTFAEEKKTWRFWACCRCGERLTESQEHVNHVMQEHVGSLSLKLQSILPQALEQEWVEQLTEDDCTPIDGCAAMKVLLESSVISVLEDSAPEPLCSAASNGGFDCFSEASEGSLSPRDSSLENFVDATCNPTDTLEGKVSAPGTTLCLLHLKDEMEESVVRPSFHLCRGECQRDKSILWRPLEMPVQEFPLVDDEDRKKLLERIYGLFQTLIRSKCLAMDHVIKIIHYAIEEIQNMVPDPNVHYHFHHSPLYVRFLPHQALRSVHKYLCELVHACGLDRHLNEANASDSGLSSENTENDIIQDRLYLDEDFTMINLDERVIKEFPDFSLQGWKMKSADKCGKKRDSSEEIEPAREALPLMRPKDSNQKVVFTDLQLSWIYGSAEYEQQPDVWKQLQEDRAHQGREILRSLEKEFLQLQHLCERKREAISYEEALNNAESLCLREMRKREHRADGICRSYEIVLKKRHQELMARRASGLPFHEKLELDAISNILRDAQTVQVPRFSNENSLSASSTRLSDSDDEDEDPWRIHDSMQRSDSCIEVTIQRQRDSLSTEVSQLDAKIMKSMDSLQKLEQKLGLCSVFDYRSVVLPLVKSFLKARLEVEAEKDALQKSDAAREAFLEELAKDKKIAGNKVPEVGKHSKDKAKEKKRPKESRKGKDIKARGPVAGCEDSQQAEAKCESLLPDVGILNKLKQMEHLEKNLKMDQIKKVQIGNSNWHENKELQEAEFRRQVELEAEERKLNEALELQRRVEDEAKENHLAQQRKKLVDEGSFVHVRTNGHCSHSQIDSESISTHRSPAGNASVSPVLEANLDAYSCSKVVCEIEESTISIVIPTVTLEGVQHHNISGGNNSKSLPDDTNSSKQFQVEQDDEERFQADLEQAMRQSLDMLYVQSPGDATMHVESIKGIFPEAAYGDTANQNSAVSIQSYRPQIDTDEVGKGLQNEVGQYNCFLNVVIQSLWHLKRFREELLATSSVEHVHMGNPCVVCALRDIFVGLNLELSSPNSEAVAPTGLRVALSAMYAESDFFQEAQMNDASEVLAVIYDCLHKAFTNSGSDEDSEGSTAGGSWDCQDSSPCIVHSLFGLDIAEQMNCKSCGLESRHLKYTSFFHNINASALRTAKIMYPESSLDELLKYVDMNHQLACDVESGGCGRQNYIHHLLRAPPPVFTTVLGWQNGQENLEDISATIDAIDMDVDVGIVYRGLDEGYKHQLVSVVCYYGQHYHCFAYNHDLRTWVMFDDVTVKVVGEWDEVVSTCRRGHLQPQVLFYEAISLC</sequence>
<keyword evidence="2" id="KW-1185">Reference proteome</keyword>
<gene>
    <name evidence="1" type="ORF">O6H91_06G034700</name>
</gene>
<evidence type="ECO:0000313" key="2">
    <source>
        <dbReference type="Proteomes" id="UP001162992"/>
    </source>
</evidence>
<evidence type="ECO:0000313" key="1">
    <source>
        <dbReference type="EMBL" id="KAJ7551921.1"/>
    </source>
</evidence>
<dbReference type="Proteomes" id="UP001162992">
    <property type="component" value="Chromosome 6"/>
</dbReference>
<protein>
    <submittedName>
        <fullName evidence="1">Uncharacterized protein</fullName>
    </submittedName>
</protein>